<dbReference type="PANTHER" id="PTHR11430:SF65">
    <property type="entry name" value="ODORANT-BINDING PROTEIN 1A-RELATED"/>
    <property type="match status" value="1"/>
</dbReference>
<dbReference type="AlphaFoldDB" id="A0A9J7K222"/>
<reference evidence="8" key="2">
    <citation type="journal article" date="2020" name="Biotechnol. Bioeng.">
        <title>Chromosome-scale scaffolds for the Chinese hamster reference genome assembly to facilitate the study of the CHO epigenome.</title>
        <authorList>
            <person name="Hilliard W."/>
            <person name="MacDonald M."/>
            <person name="Lee K.H."/>
        </authorList>
    </citation>
    <scope>NUCLEOTIDE SEQUENCE [LARGE SCALE GENOMIC DNA]</scope>
    <source>
        <strain evidence="8">17A/GY</strain>
    </source>
</reference>
<evidence type="ECO:0000259" key="7">
    <source>
        <dbReference type="Pfam" id="PF00061"/>
    </source>
</evidence>
<dbReference type="OrthoDB" id="9630146at2759"/>
<evidence type="ECO:0000256" key="5">
    <source>
        <dbReference type="SAM" id="MobiDB-lite"/>
    </source>
</evidence>
<feature type="chain" id="PRO_5039910676" evidence="6">
    <location>
        <begin position="17"/>
        <end position="227"/>
    </location>
</feature>
<dbReference type="InterPro" id="IPR002345">
    <property type="entry name" value="Lipocalin"/>
</dbReference>
<comment type="subcellular location">
    <subcellularLocation>
        <location evidence="1">Secreted</location>
    </subcellularLocation>
</comment>
<evidence type="ECO:0000256" key="2">
    <source>
        <dbReference type="ARBA" id="ARBA00006889"/>
    </source>
</evidence>
<dbReference type="SUPFAM" id="SSF50814">
    <property type="entry name" value="Lipocalins"/>
    <property type="match status" value="1"/>
</dbReference>
<dbReference type="InterPro" id="IPR002448">
    <property type="entry name" value="OBP-like"/>
</dbReference>
<keyword evidence="6" id="KW-0732">Signal</keyword>
<dbReference type="PANTHER" id="PTHR11430">
    <property type="entry name" value="LIPOCALIN"/>
    <property type="match status" value="1"/>
</dbReference>
<evidence type="ECO:0000313" key="8">
    <source>
        <dbReference type="Proteomes" id="UP001108280"/>
    </source>
</evidence>
<protein>
    <submittedName>
        <fullName evidence="9">Odorant-binding protein-like</fullName>
    </submittedName>
</protein>
<dbReference type="InterPro" id="IPR012674">
    <property type="entry name" value="Calycin"/>
</dbReference>
<dbReference type="GeneID" id="113837654"/>
<organism evidence="8 9">
    <name type="scientific">Cricetulus griseus</name>
    <name type="common">Chinese hamster</name>
    <name type="synonym">Cricetulus barabensis griseus</name>
    <dbReference type="NCBI Taxonomy" id="10029"/>
    <lineage>
        <taxon>Eukaryota</taxon>
        <taxon>Metazoa</taxon>
        <taxon>Chordata</taxon>
        <taxon>Craniata</taxon>
        <taxon>Vertebrata</taxon>
        <taxon>Euteleostomi</taxon>
        <taxon>Mammalia</taxon>
        <taxon>Eutheria</taxon>
        <taxon>Euarchontoglires</taxon>
        <taxon>Glires</taxon>
        <taxon>Rodentia</taxon>
        <taxon>Myomorpha</taxon>
        <taxon>Muroidea</taxon>
        <taxon>Cricetidae</taxon>
        <taxon>Cricetinae</taxon>
        <taxon>Cricetulus</taxon>
    </lineage>
</organism>
<evidence type="ECO:0000256" key="6">
    <source>
        <dbReference type="SAM" id="SignalP"/>
    </source>
</evidence>
<sequence length="227" mass="25193">MVKFLLLALAFGLAHADDYAELQGKWETIAIAANNVDKIEKEGPMRLYVREIDCNDDCSEMGVTFYVNANNQCSKTKVIGYRQADGTYRTQFEGDNTFKPVHATPENIVFVTDNVDREGRKTKLIYVVGKGQPLTSEQHEKLVEFAHEKNIPEENIHNVLATGVSSRTQEPEPETAPGLLGPLDGGGTVTRALTVSGFVGSHRVWILLAYPWHQMSASRAVELEENS</sequence>
<comment type="similarity">
    <text evidence="2">Belongs to the calycin superfamily. Lipocalin family.</text>
</comment>
<dbReference type="GO" id="GO:0036094">
    <property type="term" value="F:small molecule binding"/>
    <property type="evidence" value="ECO:0007669"/>
    <property type="project" value="InterPro"/>
</dbReference>
<evidence type="ECO:0000313" key="9">
    <source>
        <dbReference type="RefSeq" id="XP_035305635.1"/>
    </source>
</evidence>
<keyword evidence="8" id="KW-1185">Reference proteome</keyword>
<dbReference type="Gene3D" id="2.40.128.20">
    <property type="match status" value="1"/>
</dbReference>
<feature type="region of interest" description="Disordered" evidence="5">
    <location>
        <begin position="164"/>
        <end position="185"/>
    </location>
</feature>
<proteinExistence type="inferred from homology"/>
<dbReference type="Proteomes" id="UP001108280">
    <property type="component" value="Chromosome X"/>
</dbReference>
<name>A0A9J7K222_CRIGR</name>
<feature type="signal peptide" evidence="6">
    <location>
        <begin position="1"/>
        <end position="16"/>
    </location>
</feature>
<dbReference type="Pfam" id="PF00061">
    <property type="entry name" value="Lipocalin"/>
    <property type="match status" value="1"/>
</dbReference>
<dbReference type="CDD" id="cd19427">
    <property type="entry name" value="lipocalin_OBP-like"/>
    <property type="match status" value="1"/>
</dbReference>
<keyword evidence="4" id="KW-1015">Disulfide bond</keyword>
<dbReference type="GO" id="GO:0005615">
    <property type="term" value="C:extracellular space"/>
    <property type="evidence" value="ECO:0007669"/>
    <property type="project" value="TreeGrafter"/>
</dbReference>
<accession>A0A9J7K222</accession>
<dbReference type="RefSeq" id="XP_035305635.1">
    <property type="nucleotide sequence ID" value="XM_035449744.1"/>
</dbReference>
<dbReference type="PRINTS" id="PR01173">
    <property type="entry name" value="ODORANTBNDNG"/>
</dbReference>
<feature type="domain" description="Lipocalin/cytosolic fatty-acid binding" evidence="7">
    <location>
        <begin position="23"/>
        <end position="160"/>
    </location>
</feature>
<gene>
    <name evidence="9" type="primary">LOC113837654</name>
</gene>
<dbReference type="KEGG" id="cge:113837654"/>
<dbReference type="InterPro" id="IPR000566">
    <property type="entry name" value="Lipocln_cytosolic_FA-bd_dom"/>
</dbReference>
<reference evidence="8" key="1">
    <citation type="journal article" date="2018" name="Biotechnol. Bioeng.">
        <title>A reference genome of the Chinese hamster based on a hybrid assembly strategy.</title>
        <authorList>
            <person name="Rupp O."/>
            <person name="MacDonald M.L."/>
            <person name="Li S."/>
            <person name="Dhiman H."/>
            <person name="Polson S."/>
            <person name="Griep S."/>
            <person name="Heffner K."/>
            <person name="Hernandez I."/>
            <person name="Brinkrolf K."/>
            <person name="Jadhav V."/>
            <person name="Samoudi M."/>
            <person name="Hao H."/>
            <person name="Kingham B."/>
            <person name="Goesmann A."/>
            <person name="Betenbaugh M.J."/>
            <person name="Lewis N.E."/>
            <person name="Borth N."/>
            <person name="Lee K.H."/>
        </authorList>
    </citation>
    <scope>NUCLEOTIDE SEQUENCE [LARGE SCALE GENOMIC DNA]</scope>
    <source>
        <strain evidence="8">17A/GY</strain>
    </source>
</reference>
<keyword evidence="3" id="KW-0964">Secreted</keyword>
<dbReference type="GO" id="GO:0005549">
    <property type="term" value="F:odorant binding"/>
    <property type="evidence" value="ECO:0007669"/>
    <property type="project" value="TreeGrafter"/>
</dbReference>
<evidence type="ECO:0000256" key="1">
    <source>
        <dbReference type="ARBA" id="ARBA00004613"/>
    </source>
</evidence>
<evidence type="ECO:0000256" key="3">
    <source>
        <dbReference type="ARBA" id="ARBA00022525"/>
    </source>
</evidence>
<reference evidence="9" key="3">
    <citation type="submission" date="2025-08" db="UniProtKB">
        <authorList>
            <consortium name="RefSeq"/>
        </authorList>
    </citation>
    <scope>IDENTIFICATION</scope>
    <source>
        <strain evidence="9">17A/GY</strain>
        <tissue evidence="9">Liver</tissue>
    </source>
</reference>
<evidence type="ECO:0000256" key="4">
    <source>
        <dbReference type="ARBA" id="ARBA00023157"/>
    </source>
</evidence>